<keyword evidence="3" id="KW-1003">Cell membrane</keyword>
<dbReference type="Gene3D" id="1.10.2000.10">
    <property type="entry name" value="Frizzled cysteine-rich domain"/>
    <property type="match status" value="1"/>
</dbReference>
<proteinExistence type="predicted"/>
<dbReference type="InterPro" id="IPR036790">
    <property type="entry name" value="Frizzled_dom_sf"/>
</dbReference>
<keyword evidence="5" id="KW-0675">Receptor</keyword>
<dbReference type="GO" id="GO:0004930">
    <property type="term" value="F:G protein-coupled receptor activity"/>
    <property type="evidence" value="ECO:0007669"/>
    <property type="project" value="UniProtKB-KW"/>
</dbReference>
<evidence type="ECO:0000256" key="6">
    <source>
        <dbReference type="ARBA" id="ARBA00023180"/>
    </source>
</evidence>
<feature type="chain" id="PRO_5031391934" evidence="8">
    <location>
        <begin position="38"/>
        <end position="90"/>
    </location>
</feature>
<dbReference type="SUPFAM" id="SSF63501">
    <property type="entry name" value="Frizzled cysteine-rich domain"/>
    <property type="match status" value="1"/>
</dbReference>
<evidence type="ECO:0000256" key="4">
    <source>
        <dbReference type="ARBA" id="ARBA00022687"/>
    </source>
</evidence>
<gene>
    <name evidence="9" type="primary">fzd6</name>
</gene>
<dbReference type="AlphaFoldDB" id="A0A803K922"/>
<dbReference type="PANTHER" id="PTHR11309">
    <property type="entry name" value="FRIZZLED"/>
    <property type="match status" value="1"/>
</dbReference>
<dbReference type="GO" id="GO:0016055">
    <property type="term" value="P:Wnt signaling pathway"/>
    <property type="evidence" value="ECO:0007669"/>
    <property type="project" value="UniProtKB-KW"/>
</dbReference>
<reference evidence="9" key="1">
    <citation type="journal article" date="2010" name="Science">
        <title>The genome of the Western clawed frog Xenopus tropicalis.</title>
        <authorList>
            <person name="Hellsten U."/>
            <person name="Harland R.M."/>
            <person name="Gilchrist M.J."/>
            <person name="Hendrix D."/>
            <person name="Jurka J."/>
            <person name="Kapitonov V."/>
            <person name="Ovcharenko I."/>
            <person name="Putnam N.H."/>
            <person name="Shu S."/>
            <person name="Taher L."/>
            <person name="Blitz I.L."/>
            <person name="Blumberg B."/>
            <person name="Dichmann D.S."/>
            <person name="Dubchak I."/>
            <person name="Amaya E."/>
            <person name="Detter J.C."/>
            <person name="Fletcher R."/>
            <person name="Gerhard D.S."/>
            <person name="Goodstein D."/>
            <person name="Graves T."/>
            <person name="Grigoriev I.V."/>
            <person name="Grimwood J."/>
            <person name="Kawashima T."/>
            <person name="Lindquist E."/>
            <person name="Lucas S.M."/>
            <person name="Mead P.E."/>
            <person name="Mitros T."/>
            <person name="Ogino H."/>
            <person name="Ohta Y."/>
            <person name="Poliakov A.V."/>
            <person name="Pollet N."/>
            <person name="Robert J."/>
            <person name="Salamov A."/>
            <person name="Sater A.K."/>
            <person name="Schmutz J."/>
            <person name="Terry A."/>
            <person name="Vize P.D."/>
            <person name="Warren W.C."/>
            <person name="Wells D."/>
            <person name="Wills A."/>
            <person name="Wilson R.K."/>
            <person name="Zimmerman L.B."/>
            <person name="Zorn A.M."/>
            <person name="Grainger R."/>
            <person name="Grammer T."/>
            <person name="Khokha M.K."/>
            <person name="Richardson P.M."/>
            <person name="Rokhsar D.S."/>
        </authorList>
    </citation>
    <scope>NUCLEOTIDE SEQUENCE [LARGE SCALE GENOMIC DNA]</scope>
    <source>
        <strain evidence="9">Nigerian</strain>
    </source>
</reference>
<evidence type="ECO:0000256" key="8">
    <source>
        <dbReference type="SAM" id="SignalP"/>
    </source>
</evidence>
<reference evidence="9" key="2">
    <citation type="submission" date="2021-03" db="UniProtKB">
        <authorList>
            <consortium name="Ensembl"/>
        </authorList>
    </citation>
    <scope>IDENTIFICATION</scope>
</reference>
<comment type="subcellular location">
    <subcellularLocation>
        <location evidence="1">Cell membrane</location>
        <topology evidence="1">Multi-pass membrane protein</topology>
    </subcellularLocation>
</comment>
<dbReference type="Ensembl" id="ENSXETT00000123047">
    <property type="protein sequence ID" value="ENSXETP00000116739"/>
    <property type="gene ID" value="ENSXETG00000004106"/>
</dbReference>
<dbReference type="Bgee" id="ENSXETG00000004106">
    <property type="expression patterns" value="Expressed in liver and 15 other cell types or tissues"/>
</dbReference>
<keyword evidence="2" id="KW-0217">Developmental protein</keyword>
<keyword evidence="4" id="KW-0879">Wnt signaling pathway</keyword>
<evidence type="ECO:0000313" key="9">
    <source>
        <dbReference type="Ensembl" id="ENSXETP00000116739"/>
    </source>
</evidence>
<evidence type="ECO:0000256" key="2">
    <source>
        <dbReference type="ARBA" id="ARBA00022473"/>
    </source>
</evidence>
<evidence type="ECO:0000256" key="3">
    <source>
        <dbReference type="ARBA" id="ARBA00022475"/>
    </source>
</evidence>
<name>A0A803K922_XENTR</name>
<dbReference type="PANTHER" id="PTHR11309:SF75">
    <property type="entry name" value="FRIZZLED-6"/>
    <property type="match status" value="1"/>
</dbReference>
<evidence type="ECO:0000256" key="1">
    <source>
        <dbReference type="ARBA" id="ARBA00004651"/>
    </source>
</evidence>
<feature type="signal peptide" evidence="8">
    <location>
        <begin position="1"/>
        <end position="37"/>
    </location>
</feature>
<evidence type="ECO:0000256" key="5">
    <source>
        <dbReference type="ARBA" id="ARBA00023040"/>
    </source>
</evidence>
<protein>
    <submittedName>
        <fullName evidence="9">Frizzled class receptor 6</fullName>
    </submittedName>
</protein>
<dbReference type="InterPro" id="IPR015526">
    <property type="entry name" value="Frizzled/SFRP"/>
</dbReference>
<evidence type="ECO:0000256" key="7">
    <source>
        <dbReference type="ARBA" id="ARBA00023224"/>
    </source>
</evidence>
<keyword evidence="8" id="KW-0732">Signal</keyword>
<keyword evidence="6" id="KW-0325">Glycoprotein</keyword>
<keyword evidence="7" id="KW-0807">Transducer</keyword>
<sequence length="90" mass="10201">MDLIGCYFHEQSICCTKMAARLGKVLLVTLLLPLVQSHSLFTCEPITVPRCTGMNYNMTFFPNLLEHYDQDIAALRMEVSILSLTLYTPT</sequence>
<organism evidence="9">
    <name type="scientific">Xenopus tropicalis</name>
    <name type="common">Western clawed frog</name>
    <name type="synonym">Silurana tropicalis</name>
    <dbReference type="NCBI Taxonomy" id="8364"/>
    <lineage>
        <taxon>Eukaryota</taxon>
        <taxon>Metazoa</taxon>
        <taxon>Chordata</taxon>
        <taxon>Craniata</taxon>
        <taxon>Vertebrata</taxon>
        <taxon>Euteleostomi</taxon>
        <taxon>Amphibia</taxon>
        <taxon>Batrachia</taxon>
        <taxon>Anura</taxon>
        <taxon>Pipoidea</taxon>
        <taxon>Pipidae</taxon>
        <taxon>Xenopodinae</taxon>
        <taxon>Xenopus</taxon>
        <taxon>Silurana</taxon>
    </lineage>
</organism>
<dbReference type="Xenbase" id="XB-GENE-478813">
    <property type="gene designation" value="fzd6"/>
</dbReference>
<accession>A0A803K922</accession>
<dbReference type="GO" id="GO:0005886">
    <property type="term" value="C:plasma membrane"/>
    <property type="evidence" value="ECO:0007669"/>
    <property type="project" value="UniProtKB-SubCell"/>
</dbReference>
<keyword evidence="5" id="KW-0297">G-protein coupled receptor</keyword>
<keyword evidence="3" id="KW-0472">Membrane</keyword>
<dbReference type="GeneTree" id="ENSGT00940000158485"/>